<evidence type="ECO:0000256" key="1">
    <source>
        <dbReference type="SAM" id="MobiDB-lite"/>
    </source>
</evidence>
<accession>A0A517RCW4</accession>
<evidence type="ECO:0000313" key="3">
    <source>
        <dbReference type="Proteomes" id="UP000317171"/>
    </source>
</evidence>
<gene>
    <name evidence="2" type="ORF">Pan241w_17920</name>
</gene>
<organism evidence="2 3">
    <name type="scientific">Gimesia alba</name>
    <dbReference type="NCBI Taxonomy" id="2527973"/>
    <lineage>
        <taxon>Bacteria</taxon>
        <taxon>Pseudomonadati</taxon>
        <taxon>Planctomycetota</taxon>
        <taxon>Planctomycetia</taxon>
        <taxon>Planctomycetales</taxon>
        <taxon>Planctomycetaceae</taxon>
        <taxon>Gimesia</taxon>
    </lineage>
</organism>
<dbReference type="Proteomes" id="UP000317171">
    <property type="component" value="Chromosome"/>
</dbReference>
<feature type="region of interest" description="Disordered" evidence="1">
    <location>
        <begin position="46"/>
        <end position="82"/>
    </location>
</feature>
<protein>
    <submittedName>
        <fullName evidence="2">Uncharacterized protein</fullName>
    </submittedName>
</protein>
<dbReference type="KEGG" id="gaz:Pan241w_17920"/>
<proteinExistence type="predicted"/>
<feature type="compositionally biased region" description="Basic and acidic residues" evidence="1">
    <location>
        <begin position="62"/>
        <end position="78"/>
    </location>
</feature>
<keyword evidence="3" id="KW-1185">Reference proteome</keyword>
<dbReference type="EMBL" id="CP036269">
    <property type="protein sequence ID" value="QDT41729.1"/>
    <property type="molecule type" value="Genomic_DNA"/>
</dbReference>
<reference evidence="2 3" key="1">
    <citation type="submission" date="2019-02" db="EMBL/GenBank/DDBJ databases">
        <title>Deep-cultivation of Planctomycetes and their phenomic and genomic characterization uncovers novel biology.</title>
        <authorList>
            <person name="Wiegand S."/>
            <person name="Jogler M."/>
            <person name="Boedeker C."/>
            <person name="Pinto D."/>
            <person name="Vollmers J."/>
            <person name="Rivas-Marin E."/>
            <person name="Kohn T."/>
            <person name="Peeters S.H."/>
            <person name="Heuer A."/>
            <person name="Rast P."/>
            <person name="Oberbeckmann S."/>
            <person name="Bunk B."/>
            <person name="Jeske O."/>
            <person name="Meyerdierks A."/>
            <person name="Storesund J.E."/>
            <person name="Kallscheuer N."/>
            <person name="Luecker S."/>
            <person name="Lage O.M."/>
            <person name="Pohl T."/>
            <person name="Merkel B.J."/>
            <person name="Hornburger P."/>
            <person name="Mueller R.-W."/>
            <person name="Bruemmer F."/>
            <person name="Labrenz M."/>
            <person name="Spormann A.M."/>
            <person name="Op den Camp H."/>
            <person name="Overmann J."/>
            <person name="Amann R."/>
            <person name="Jetten M.S.M."/>
            <person name="Mascher T."/>
            <person name="Medema M.H."/>
            <person name="Devos D.P."/>
            <person name="Kaster A.-K."/>
            <person name="Ovreas L."/>
            <person name="Rohde M."/>
            <person name="Galperin M.Y."/>
            <person name="Jogler C."/>
        </authorList>
    </citation>
    <scope>NUCLEOTIDE SEQUENCE [LARGE SCALE GENOMIC DNA]</scope>
    <source>
        <strain evidence="2 3">Pan241w</strain>
    </source>
</reference>
<evidence type="ECO:0000313" key="2">
    <source>
        <dbReference type="EMBL" id="QDT41729.1"/>
    </source>
</evidence>
<sequence length="160" mass="17656">MGMLRRILSLLLIPFVLLTQSVSFGHSHAGNQPAGHDLRVHFHVSSPEADEQHGHSHAHGTHSHEHEGHSHTDHDKPDSSQVEFPFDHDSSAIYLNSTDLTSSSRSLLETELLLSFHWNAIEADALACSLSAATPEWSRQDCAPPGAESPLFLRHHAFLI</sequence>
<dbReference type="AlphaFoldDB" id="A0A517RCW4"/>
<name>A0A517RCW4_9PLAN</name>